<reference evidence="1 2" key="1">
    <citation type="submission" date="2021-01" db="EMBL/GenBank/DDBJ databases">
        <title>Whole genome shotgun sequence of Actinoplanes palleronii NBRC 14916.</title>
        <authorList>
            <person name="Komaki H."/>
            <person name="Tamura T."/>
        </authorList>
    </citation>
    <scope>NUCLEOTIDE SEQUENCE [LARGE SCALE GENOMIC DNA]</scope>
    <source>
        <strain evidence="1 2">NBRC 14916</strain>
    </source>
</reference>
<protein>
    <submittedName>
        <fullName evidence="1">Uncharacterized protein</fullName>
    </submittedName>
</protein>
<accession>A0ABQ4B435</accession>
<name>A0ABQ4B435_9ACTN</name>
<dbReference type="Proteomes" id="UP000624709">
    <property type="component" value="Unassembled WGS sequence"/>
</dbReference>
<gene>
    <name evidence="1" type="ORF">Apa02nite_015280</name>
</gene>
<dbReference type="RefSeq" id="WP_203824414.1">
    <property type="nucleotide sequence ID" value="NZ_BAAATY010000008.1"/>
</dbReference>
<evidence type="ECO:0000313" key="2">
    <source>
        <dbReference type="Proteomes" id="UP000624709"/>
    </source>
</evidence>
<organism evidence="1 2">
    <name type="scientific">Actinoplanes palleronii</name>
    <dbReference type="NCBI Taxonomy" id="113570"/>
    <lineage>
        <taxon>Bacteria</taxon>
        <taxon>Bacillati</taxon>
        <taxon>Actinomycetota</taxon>
        <taxon>Actinomycetes</taxon>
        <taxon>Micromonosporales</taxon>
        <taxon>Micromonosporaceae</taxon>
        <taxon>Actinoplanes</taxon>
    </lineage>
</organism>
<proteinExistence type="predicted"/>
<dbReference type="EMBL" id="BOMS01000018">
    <property type="protein sequence ID" value="GIE65420.1"/>
    <property type="molecule type" value="Genomic_DNA"/>
</dbReference>
<sequence>MNTHQVGEHVAVRWPGGEHDFVLEYYDDGSDLQPPPEPDWCYIRGVQVQPEGIGYRWMRTFKVRPVGGAEYELLPVPR</sequence>
<keyword evidence="2" id="KW-1185">Reference proteome</keyword>
<evidence type="ECO:0000313" key="1">
    <source>
        <dbReference type="EMBL" id="GIE65420.1"/>
    </source>
</evidence>
<comment type="caution">
    <text evidence="1">The sequence shown here is derived from an EMBL/GenBank/DDBJ whole genome shotgun (WGS) entry which is preliminary data.</text>
</comment>